<evidence type="ECO:0000256" key="1">
    <source>
        <dbReference type="SAM" id="MobiDB-lite"/>
    </source>
</evidence>
<protein>
    <submittedName>
        <fullName evidence="2">Uncharacterized protein</fullName>
    </submittedName>
</protein>
<proteinExistence type="predicted"/>
<evidence type="ECO:0000313" key="2">
    <source>
        <dbReference type="EMBL" id="KAL2069157.1"/>
    </source>
</evidence>
<name>A0ABR4CGS0_9HELO</name>
<feature type="compositionally biased region" description="Low complexity" evidence="1">
    <location>
        <begin position="9"/>
        <end position="20"/>
    </location>
</feature>
<organism evidence="2 3">
    <name type="scientific">Oculimacula yallundae</name>
    <dbReference type="NCBI Taxonomy" id="86028"/>
    <lineage>
        <taxon>Eukaryota</taxon>
        <taxon>Fungi</taxon>
        <taxon>Dikarya</taxon>
        <taxon>Ascomycota</taxon>
        <taxon>Pezizomycotina</taxon>
        <taxon>Leotiomycetes</taxon>
        <taxon>Helotiales</taxon>
        <taxon>Ploettnerulaceae</taxon>
        <taxon>Oculimacula</taxon>
    </lineage>
</organism>
<evidence type="ECO:0000313" key="3">
    <source>
        <dbReference type="Proteomes" id="UP001595075"/>
    </source>
</evidence>
<keyword evidence="3" id="KW-1185">Reference proteome</keyword>
<sequence length="173" mass="18852">MNGKARIFPTTQKQTTPTSSRQQLLKLFTTTTSNTQSTSSRKAQHIQNGCRRIMRRFHLSLALTVSLVSSRPSSTALPPSSVSSSAASPAVVVERDAAEALTLPATSKPSSPAPNQHSNIFLHTLLGQCHRRISVLDGVRDMVGLDWMASERIGRELVRYESMGSEWMDGAMG</sequence>
<feature type="region of interest" description="Disordered" evidence="1">
    <location>
        <begin position="1"/>
        <end position="20"/>
    </location>
</feature>
<gene>
    <name evidence="2" type="ORF">VTL71DRAFT_15495</name>
</gene>
<accession>A0ABR4CGS0</accession>
<reference evidence="2 3" key="1">
    <citation type="journal article" date="2024" name="Commun. Biol.">
        <title>Comparative genomic analysis of thermophilic fungi reveals convergent evolutionary adaptations and gene losses.</title>
        <authorList>
            <person name="Steindorff A.S."/>
            <person name="Aguilar-Pontes M.V."/>
            <person name="Robinson A.J."/>
            <person name="Andreopoulos B."/>
            <person name="LaButti K."/>
            <person name="Kuo A."/>
            <person name="Mondo S."/>
            <person name="Riley R."/>
            <person name="Otillar R."/>
            <person name="Haridas S."/>
            <person name="Lipzen A."/>
            <person name="Grimwood J."/>
            <person name="Schmutz J."/>
            <person name="Clum A."/>
            <person name="Reid I.D."/>
            <person name="Moisan M.C."/>
            <person name="Butler G."/>
            <person name="Nguyen T.T.M."/>
            <person name="Dewar K."/>
            <person name="Conant G."/>
            <person name="Drula E."/>
            <person name="Henrissat B."/>
            <person name="Hansel C."/>
            <person name="Singer S."/>
            <person name="Hutchinson M.I."/>
            <person name="de Vries R.P."/>
            <person name="Natvig D.O."/>
            <person name="Powell A.J."/>
            <person name="Tsang A."/>
            <person name="Grigoriev I.V."/>
        </authorList>
    </citation>
    <scope>NUCLEOTIDE SEQUENCE [LARGE SCALE GENOMIC DNA]</scope>
    <source>
        <strain evidence="2 3">CBS 494.80</strain>
    </source>
</reference>
<comment type="caution">
    <text evidence="2">The sequence shown here is derived from an EMBL/GenBank/DDBJ whole genome shotgun (WGS) entry which is preliminary data.</text>
</comment>
<dbReference type="Proteomes" id="UP001595075">
    <property type="component" value="Unassembled WGS sequence"/>
</dbReference>
<dbReference type="EMBL" id="JAZHXI010000008">
    <property type="protein sequence ID" value="KAL2069157.1"/>
    <property type="molecule type" value="Genomic_DNA"/>
</dbReference>